<evidence type="ECO:0000313" key="2">
    <source>
        <dbReference type="Proteomes" id="UP000265520"/>
    </source>
</evidence>
<dbReference type="EMBL" id="LXQA010024990">
    <property type="protein sequence ID" value="MCH93463.1"/>
    <property type="molecule type" value="Genomic_DNA"/>
</dbReference>
<keyword evidence="2" id="KW-1185">Reference proteome</keyword>
<comment type="caution">
    <text evidence="1">The sequence shown here is derived from an EMBL/GenBank/DDBJ whole genome shotgun (WGS) entry which is preliminary data.</text>
</comment>
<accession>A0A392N1J6</accession>
<dbReference type="Proteomes" id="UP000265520">
    <property type="component" value="Unassembled WGS sequence"/>
</dbReference>
<sequence length="28" mass="3124">ILKLRILLLKIGSCSPCSELASFGEEFR</sequence>
<organism evidence="1 2">
    <name type="scientific">Trifolium medium</name>
    <dbReference type="NCBI Taxonomy" id="97028"/>
    <lineage>
        <taxon>Eukaryota</taxon>
        <taxon>Viridiplantae</taxon>
        <taxon>Streptophyta</taxon>
        <taxon>Embryophyta</taxon>
        <taxon>Tracheophyta</taxon>
        <taxon>Spermatophyta</taxon>
        <taxon>Magnoliopsida</taxon>
        <taxon>eudicotyledons</taxon>
        <taxon>Gunneridae</taxon>
        <taxon>Pentapetalae</taxon>
        <taxon>rosids</taxon>
        <taxon>fabids</taxon>
        <taxon>Fabales</taxon>
        <taxon>Fabaceae</taxon>
        <taxon>Papilionoideae</taxon>
        <taxon>50 kb inversion clade</taxon>
        <taxon>NPAAA clade</taxon>
        <taxon>Hologalegina</taxon>
        <taxon>IRL clade</taxon>
        <taxon>Trifolieae</taxon>
        <taxon>Trifolium</taxon>
    </lineage>
</organism>
<evidence type="ECO:0000313" key="1">
    <source>
        <dbReference type="EMBL" id="MCH93463.1"/>
    </source>
</evidence>
<reference evidence="1 2" key="1">
    <citation type="journal article" date="2018" name="Front. Plant Sci.">
        <title>Red Clover (Trifolium pratense) and Zigzag Clover (T. medium) - A Picture of Genomic Similarities and Differences.</title>
        <authorList>
            <person name="Dluhosova J."/>
            <person name="Istvanek J."/>
            <person name="Nedelnik J."/>
            <person name="Repkova J."/>
        </authorList>
    </citation>
    <scope>NUCLEOTIDE SEQUENCE [LARGE SCALE GENOMIC DNA]</scope>
    <source>
        <strain evidence="2">cv. 10/8</strain>
        <tissue evidence="1">Leaf</tissue>
    </source>
</reference>
<protein>
    <submittedName>
        <fullName evidence="1">Uncharacterized protein</fullName>
    </submittedName>
</protein>
<gene>
    <name evidence="1" type="ORF">A2U01_0014414</name>
</gene>
<proteinExistence type="predicted"/>
<feature type="non-terminal residue" evidence="1">
    <location>
        <position position="1"/>
    </location>
</feature>
<dbReference type="AlphaFoldDB" id="A0A392N1J6"/>
<name>A0A392N1J6_9FABA</name>